<dbReference type="GeneID" id="93453433"/>
<keyword evidence="2" id="KW-1185">Reference proteome</keyword>
<dbReference type="RefSeq" id="WP_011750011.1">
    <property type="nucleotide sequence ID" value="NC_008687.1"/>
</dbReference>
<reference evidence="2" key="1">
    <citation type="submission" date="2006-12" db="EMBL/GenBank/DDBJ databases">
        <title>Complete sequence of chromosome 2 of Paracoccus denitrificans PD1222.</title>
        <authorList>
            <person name="Copeland A."/>
            <person name="Lucas S."/>
            <person name="Lapidus A."/>
            <person name="Barry K."/>
            <person name="Detter J.C."/>
            <person name="Glavina del Rio T."/>
            <person name="Hammon N."/>
            <person name="Israni S."/>
            <person name="Dalin E."/>
            <person name="Tice H."/>
            <person name="Pitluck S."/>
            <person name="Munk A.C."/>
            <person name="Brettin T."/>
            <person name="Bruce D."/>
            <person name="Han C."/>
            <person name="Tapia R."/>
            <person name="Gilna P."/>
            <person name="Schmutz J."/>
            <person name="Larimer F."/>
            <person name="Land M."/>
            <person name="Hauser L."/>
            <person name="Kyrpides N."/>
            <person name="Lykidis A."/>
            <person name="Spiro S."/>
            <person name="Richardson D.J."/>
            <person name="Moir J.W.B."/>
            <person name="Ferguson S.J."/>
            <person name="van Spanning R.J.M."/>
            <person name="Richardson P."/>
        </authorList>
    </citation>
    <scope>NUCLEOTIDE SEQUENCE [LARGE SCALE GENOMIC DNA]</scope>
    <source>
        <strain evidence="2">Pd 1222</strain>
    </source>
</reference>
<gene>
    <name evidence="1" type="ordered locus">Pden_3776</name>
</gene>
<evidence type="ECO:0000313" key="1">
    <source>
        <dbReference type="EMBL" id="ABL71842.1"/>
    </source>
</evidence>
<protein>
    <submittedName>
        <fullName evidence="1">Uncharacterized protein</fullName>
    </submittedName>
</protein>
<dbReference type="STRING" id="318586.Pden_3776"/>
<evidence type="ECO:0000313" key="2">
    <source>
        <dbReference type="Proteomes" id="UP000000361"/>
    </source>
</evidence>
<dbReference type="EMBL" id="CP000490">
    <property type="protein sequence ID" value="ABL71842.1"/>
    <property type="molecule type" value="Genomic_DNA"/>
</dbReference>
<name>A1B8J8_PARDP</name>
<dbReference type="KEGG" id="pde:Pden_3776"/>
<dbReference type="Proteomes" id="UP000000361">
    <property type="component" value="Chromosome 2"/>
</dbReference>
<sequence length="85" mass="8898">MSKEVTPAQHLAAIAGLALTSNRAMPKGDLMQFIQGTKEVFIMIGGIAALLADDLGVKSEFERHVDEGQARVAAFIASQGLEGSA</sequence>
<dbReference type="EnsemblBacteria" id="ABL71842">
    <property type="protein sequence ID" value="ABL71842"/>
    <property type="gene ID" value="Pden_3776"/>
</dbReference>
<organism evidence="1 2">
    <name type="scientific">Paracoccus denitrificans (strain Pd 1222)</name>
    <dbReference type="NCBI Taxonomy" id="318586"/>
    <lineage>
        <taxon>Bacteria</taxon>
        <taxon>Pseudomonadati</taxon>
        <taxon>Pseudomonadota</taxon>
        <taxon>Alphaproteobacteria</taxon>
        <taxon>Rhodobacterales</taxon>
        <taxon>Paracoccaceae</taxon>
        <taxon>Paracoccus</taxon>
    </lineage>
</organism>
<accession>A1B8J8</accession>
<dbReference type="HOGENOM" id="CLU_2509662_0_0_5"/>
<proteinExistence type="predicted"/>
<dbReference type="AlphaFoldDB" id="A1B8J8"/>